<dbReference type="RefSeq" id="WP_311339188.1">
    <property type="nucleotide sequence ID" value="NZ_JAVRHS010000001.1"/>
</dbReference>
<comment type="catalytic activity">
    <reaction evidence="9">
        <text>S-methyl-5'-thioadenosine + phosphate = 5-(methylsulfanyl)-alpha-D-ribose 1-phosphate + adenine</text>
        <dbReference type="Rhea" id="RHEA:11852"/>
        <dbReference type="ChEBI" id="CHEBI:16708"/>
        <dbReference type="ChEBI" id="CHEBI:17509"/>
        <dbReference type="ChEBI" id="CHEBI:43474"/>
        <dbReference type="ChEBI" id="CHEBI:58533"/>
        <dbReference type="EC" id="2.4.2.28"/>
    </reaction>
    <physiologicalReaction direction="left-to-right" evidence="9">
        <dbReference type="Rhea" id="RHEA:11853"/>
    </physiologicalReaction>
</comment>
<evidence type="ECO:0000256" key="5">
    <source>
        <dbReference type="ARBA" id="ARBA00022801"/>
    </source>
</evidence>
<evidence type="ECO:0000256" key="7">
    <source>
        <dbReference type="ARBA" id="ARBA00047989"/>
    </source>
</evidence>
<dbReference type="Pfam" id="PF02578">
    <property type="entry name" value="Cu-oxidase_4"/>
    <property type="match status" value="1"/>
</dbReference>
<gene>
    <name evidence="11" type="primary">pgeF</name>
    <name evidence="11" type="ORF">RM533_00235</name>
</gene>
<dbReference type="Proteomes" id="UP001259803">
    <property type="component" value="Unassembled WGS sequence"/>
</dbReference>
<comment type="caution">
    <text evidence="11">The sequence shown here is derived from an EMBL/GenBank/DDBJ whole genome shotgun (WGS) entry which is preliminary data.</text>
</comment>
<dbReference type="NCBIfam" id="TIGR00726">
    <property type="entry name" value="peptidoglycan editing factor PgeF"/>
    <property type="match status" value="1"/>
</dbReference>
<evidence type="ECO:0000256" key="8">
    <source>
        <dbReference type="ARBA" id="ARBA00048968"/>
    </source>
</evidence>
<comment type="similarity">
    <text evidence="2 10">Belongs to the purine nucleoside phosphorylase YfiH/LACC1 family.</text>
</comment>
<evidence type="ECO:0000313" key="11">
    <source>
        <dbReference type="EMBL" id="MDT0574605.1"/>
    </source>
</evidence>
<keyword evidence="4" id="KW-0479">Metal-binding</keyword>
<evidence type="ECO:0000256" key="3">
    <source>
        <dbReference type="ARBA" id="ARBA00022679"/>
    </source>
</evidence>
<dbReference type="PANTHER" id="PTHR30616">
    <property type="entry name" value="UNCHARACTERIZED PROTEIN YFIH"/>
    <property type="match status" value="1"/>
</dbReference>
<dbReference type="InterPro" id="IPR011324">
    <property type="entry name" value="Cytotoxic_necrot_fac-like_cat"/>
</dbReference>
<dbReference type="SUPFAM" id="SSF64438">
    <property type="entry name" value="CNF1/YfiH-like putative cysteine hydrolases"/>
    <property type="match status" value="1"/>
</dbReference>
<name>A0ABU2ZE10_9SPHN</name>
<evidence type="ECO:0000256" key="1">
    <source>
        <dbReference type="ARBA" id="ARBA00000553"/>
    </source>
</evidence>
<dbReference type="Gene3D" id="3.60.140.10">
    <property type="entry name" value="CNF1/YfiH-like putative cysteine hydrolases"/>
    <property type="match status" value="1"/>
</dbReference>
<organism evidence="11 12">
    <name type="scientific">Croceicoccus esteveae</name>
    <dbReference type="NCBI Taxonomy" id="3075597"/>
    <lineage>
        <taxon>Bacteria</taxon>
        <taxon>Pseudomonadati</taxon>
        <taxon>Pseudomonadota</taxon>
        <taxon>Alphaproteobacteria</taxon>
        <taxon>Sphingomonadales</taxon>
        <taxon>Erythrobacteraceae</taxon>
        <taxon>Croceicoccus</taxon>
    </lineage>
</organism>
<dbReference type="CDD" id="cd16833">
    <property type="entry name" value="YfiH"/>
    <property type="match status" value="1"/>
</dbReference>
<dbReference type="PANTHER" id="PTHR30616:SF2">
    <property type="entry name" value="PURINE NUCLEOSIDE PHOSPHORYLASE LACC1"/>
    <property type="match status" value="1"/>
</dbReference>
<keyword evidence="5" id="KW-0378">Hydrolase</keyword>
<sequence length="256" mass="26502">MSVEKIVTQGLAGIPHAFMGRQGGISQGIYAGLNTGLGSGDEPDAVAANRNAAVAAVRPGAQLCSVYQIHSARAVTVNAPDAGGAQARPRADAMVTTARDVLLGIVTADCAPVLLADSTAGVIGAAHAGWRGALAGVTDNTIALMEKHGASRGSIRAAIGPCIGARSYEVDDRFVQIFAADDEESRNFFKAGRCGHHLFDLGGYLAVRLARAGVGKIELVDEDTVAQPDRFFSYRRSTLAGEAAYGRQISLIALPT</sequence>
<comment type="catalytic activity">
    <reaction evidence="1">
        <text>inosine + phosphate = alpha-D-ribose 1-phosphate + hypoxanthine</text>
        <dbReference type="Rhea" id="RHEA:27646"/>
        <dbReference type="ChEBI" id="CHEBI:17368"/>
        <dbReference type="ChEBI" id="CHEBI:17596"/>
        <dbReference type="ChEBI" id="CHEBI:43474"/>
        <dbReference type="ChEBI" id="CHEBI:57720"/>
        <dbReference type="EC" id="2.4.2.1"/>
    </reaction>
    <physiologicalReaction direction="left-to-right" evidence="1">
        <dbReference type="Rhea" id="RHEA:27647"/>
    </physiologicalReaction>
</comment>
<comment type="catalytic activity">
    <reaction evidence="7">
        <text>adenosine + H2O + H(+) = inosine + NH4(+)</text>
        <dbReference type="Rhea" id="RHEA:24408"/>
        <dbReference type="ChEBI" id="CHEBI:15377"/>
        <dbReference type="ChEBI" id="CHEBI:15378"/>
        <dbReference type="ChEBI" id="CHEBI:16335"/>
        <dbReference type="ChEBI" id="CHEBI:17596"/>
        <dbReference type="ChEBI" id="CHEBI:28938"/>
        <dbReference type="EC" id="3.5.4.4"/>
    </reaction>
    <physiologicalReaction direction="left-to-right" evidence="7">
        <dbReference type="Rhea" id="RHEA:24409"/>
    </physiologicalReaction>
</comment>
<protein>
    <recommendedName>
        <fullName evidence="10">Purine nucleoside phosphorylase</fullName>
    </recommendedName>
</protein>
<evidence type="ECO:0000256" key="6">
    <source>
        <dbReference type="ARBA" id="ARBA00022833"/>
    </source>
</evidence>
<evidence type="ECO:0000256" key="2">
    <source>
        <dbReference type="ARBA" id="ARBA00007353"/>
    </source>
</evidence>
<evidence type="ECO:0000256" key="10">
    <source>
        <dbReference type="RuleBase" id="RU361274"/>
    </source>
</evidence>
<evidence type="ECO:0000313" key="12">
    <source>
        <dbReference type="Proteomes" id="UP001259803"/>
    </source>
</evidence>
<accession>A0ABU2ZE10</accession>
<comment type="catalytic activity">
    <reaction evidence="8">
        <text>adenosine + phosphate = alpha-D-ribose 1-phosphate + adenine</text>
        <dbReference type="Rhea" id="RHEA:27642"/>
        <dbReference type="ChEBI" id="CHEBI:16335"/>
        <dbReference type="ChEBI" id="CHEBI:16708"/>
        <dbReference type="ChEBI" id="CHEBI:43474"/>
        <dbReference type="ChEBI" id="CHEBI:57720"/>
        <dbReference type="EC" id="2.4.2.1"/>
    </reaction>
    <physiologicalReaction direction="left-to-right" evidence="8">
        <dbReference type="Rhea" id="RHEA:27643"/>
    </physiologicalReaction>
</comment>
<evidence type="ECO:0000256" key="4">
    <source>
        <dbReference type="ARBA" id="ARBA00022723"/>
    </source>
</evidence>
<dbReference type="EMBL" id="JAVRHS010000001">
    <property type="protein sequence ID" value="MDT0574605.1"/>
    <property type="molecule type" value="Genomic_DNA"/>
</dbReference>
<keyword evidence="3" id="KW-0808">Transferase</keyword>
<keyword evidence="6" id="KW-0862">Zinc</keyword>
<proteinExistence type="inferred from homology"/>
<dbReference type="InterPro" id="IPR038371">
    <property type="entry name" value="Cu_polyphenol_OxRdtase_sf"/>
</dbReference>
<keyword evidence="12" id="KW-1185">Reference proteome</keyword>
<evidence type="ECO:0000256" key="9">
    <source>
        <dbReference type="ARBA" id="ARBA00049893"/>
    </source>
</evidence>
<reference evidence="11 12" key="1">
    <citation type="submission" date="2023-09" db="EMBL/GenBank/DDBJ databases">
        <authorList>
            <person name="Rey-Velasco X."/>
        </authorList>
    </citation>
    <scope>NUCLEOTIDE SEQUENCE [LARGE SCALE GENOMIC DNA]</scope>
    <source>
        <strain evidence="11 12">F390</strain>
    </source>
</reference>
<dbReference type="InterPro" id="IPR003730">
    <property type="entry name" value="Cu_polyphenol_OxRdtase"/>
</dbReference>